<accession>E1EZY1</accession>
<dbReference type="EMBL" id="ACVC01000101">
    <property type="protein sequence ID" value="EFO64226.1"/>
    <property type="molecule type" value="Genomic_DNA"/>
</dbReference>
<proteinExistence type="predicted"/>
<gene>
    <name evidence="1" type="ORF">GLP15_2027</name>
</gene>
<evidence type="ECO:0000313" key="2">
    <source>
        <dbReference type="Proteomes" id="UP000008974"/>
    </source>
</evidence>
<dbReference type="VEuPathDB" id="GiardiaDB:GLP15_2027"/>
<dbReference type="OrthoDB" id="10249166at2759"/>
<dbReference type="AlphaFoldDB" id="E1EZY1"/>
<sequence>MSCNGVVSVSRILGHDYDDVNPVDSPEHPWRRRVRGHCGILPPVESTLSIAPFSSNYGAPSPISRRLSRTCFRNMGDLFDPSTRMYADRLSSFVHFEEALKVDPGVEVTYYSVDAPVTDLISKVYDPTHLWSDLHYKAGRKHYRLGEYSDEQRIRNRIPPSLNYEMQPQHCNRECCEHLSIRYKDESGDRTSPMCTSCGKGLGTFVPSSANSSLSNSQW</sequence>
<dbReference type="OMA" id="RTSPMCT"/>
<organism evidence="1 2">
    <name type="scientific">Giardia intestinalis (strain P15)</name>
    <name type="common">Giardia lamblia</name>
    <dbReference type="NCBI Taxonomy" id="658858"/>
    <lineage>
        <taxon>Eukaryota</taxon>
        <taxon>Metamonada</taxon>
        <taxon>Diplomonadida</taxon>
        <taxon>Hexamitidae</taxon>
        <taxon>Giardiinae</taxon>
        <taxon>Giardia</taxon>
    </lineage>
</organism>
<comment type="caution">
    <text evidence="1">The sequence shown here is derived from an EMBL/GenBank/DDBJ whole genome shotgun (WGS) entry which is preliminary data.</text>
</comment>
<protein>
    <submittedName>
        <fullName evidence="1">Uncharacterized protein</fullName>
    </submittedName>
</protein>
<reference evidence="1 2" key="1">
    <citation type="journal article" date="2010" name="BMC Genomics">
        <title>Genome analysis and comparative genomics of a Giardia intestinalis assemblage E isolate.</title>
        <authorList>
            <person name="Jerlstrom-Hultqvist J."/>
            <person name="Franzen O."/>
            <person name="Ankarklev J."/>
            <person name="Xu F."/>
            <person name="Nohynkova E."/>
            <person name="Andersson J.O."/>
            <person name="Svard S.G."/>
            <person name="Andersson B."/>
        </authorList>
    </citation>
    <scope>NUCLEOTIDE SEQUENCE [LARGE SCALE GENOMIC DNA]</scope>
    <source>
        <strain evidence="1 2">P15</strain>
    </source>
</reference>
<dbReference type="Proteomes" id="UP000008974">
    <property type="component" value="Unassembled WGS sequence"/>
</dbReference>
<evidence type="ECO:0000313" key="1">
    <source>
        <dbReference type="EMBL" id="EFO64226.1"/>
    </source>
</evidence>
<name>E1EZY1_GIAIA</name>